<organism evidence="1 2">
    <name type="scientific">Romanomermis culicivorax</name>
    <name type="common">Nematode worm</name>
    <dbReference type="NCBI Taxonomy" id="13658"/>
    <lineage>
        <taxon>Eukaryota</taxon>
        <taxon>Metazoa</taxon>
        <taxon>Ecdysozoa</taxon>
        <taxon>Nematoda</taxon>
        <taxon>Enoplea</taxon>
        <taxon>Dorylaimia</taxon>
        <taxon>Mermithida</taxon>
        <taxon>Mermithoidea</taxon>
        <taxon>Mermithidae</taxon>
        <taxon>Romanomermis</taxon>
    </lineage>
</organism>
<name>A0A915I2B9_ROMCU</name>
<accession>A0A915I2B9</accession>
<evidence type="ECO:0000313" key="2">
    <source>
        <dbReference type="WBParaSite" id="nRc.2.0.1.t07975-RA"/>
    </source>
</evidence>
<proteinExistence type="predicted"/>
<protein>
    <submittedName>
        <fullName evidence="2">Uncharacterized protein</fullName>
    </submittedName>
</protein>
<dbReference type="Proteomes" id="UP000887565">
    <property type="component" value="Unplaced"/>
</dbReference>
<sequence>MERHSHPMGLTKEEESNMIKCIGTTENKSFNGNLPGRDWAGFLRPHKEHLSVRLANNIKRSPLKKV</sequence>
<keyword evidence="1" id="KW-1185">Reference proteome</keyword>
<dbReference type="AlphaFoldDB" id="A0A915I2B9"/>
<dbReference type="WBParaSite" id="nRc.2.0.1.t07975-RA">
    <property type="protein sequence ID" value="nRc.2.0.1.t07975-RA"/>
    <property type="gene ID" value="nRc.2.0.1.g07975"/>
</dbReference>
<evidence type="ECO:0000313" key="1">
    <source>
        <dbReference type="Proteomes" id="UP000887565"/>
    </source>
</evidence>
<reference evidence="2" key="1">
    <citation type="submission" date="2022-11" db="UniProtKB">
        <authorList>
            <consortium name="WormBaseParasite"/>
        </authorList>
    </citation>
    <scope>IDENTIFICATION</scope>
</reference>